<organism evidence="1 2">
    <name type="scientific">Flavobacterium branchiophilum</name>
    <dbReference type="NCBI Taxonomy" id="55197"/>
    <lineage>
        <taxon>Bacteria</taxon>
        <taxon>Pseudomonadati</taxon>
        <taxon>Bacteroidota</taxon>
        <taxon>Flavobacteriia</taxon>
        <taxon>Flavobacteriales</taxon>
        <taxon>Flavobacteriaceae</taxon>
        <taxon>Flavobacterium</taxon>
    </lineage>
</organism>
<protein>
    <recommendedName>
        <fullName evidence="3">Lipoprotein</fullName>
    </recommendedName>
</protein>
<proteinExistence type="predicted"/>
<evidence type="ECO:0000313" key="1">
    <source>
        <dbReference type="EMBL" id="PDS26737.1"/>
    </source>
</evidence>
<name>A0A2H3KYU4_9FLAO</name>
<dbReference type="AlphaFoldDB" id="A0A2H3KYU4"/>
<gene>
    <name evidence="1" type="ORF">B0A77_01625</name>
</gene>
<dbReference type="OrthoDB" id="1191002at2"/>
<dbReference type="OMA" id="FNSCQYF"/>
<accession>A0A2H3KYU4</accession>
<comment type="caution">
    <text evidence="1">The sequence shown here is derived from an EMBL/GenBank/DDBJ whole genome shotgun (WGS) entry which is preliminary data.</text>
</comment>
<dbReference type="EMBL" id="PCMW01000008">
    <property type="protein sequence ID" value="PDS26737.1"/>
    <property type="molecule type" value="Genomic_DNA"/>
</dbReference>
<reference evidence="1 2" key="1">
    <citation type="submission" date="2017-09" db="EMBL/GenBank/DDBJ databases">
        <title>Whole genomes of Flavobacteriaceae.</title>
        <authorList>
            <person name="Stine C."/>
            <person name="Li C."/>
            <person name="Tadesse D."/>
        </authorList>
    </citation>
    <scope>NUCLEOTIDE SEQUENCE [LARGE SCALE GENOMIC DNA]</scope>
    <source>
        <strain evidence="1 2">ATCC 35036</strain>
    </source>
</reference>
<evidence type="ECO:0008006" key="3">
    <source>
        <dbReference type="Google" id="ProtNLM"/>
    </source>
</evidence>
<dbReference type="RefSeq" id="WP_014082816.1">
    <property type="nucleotide sequence ID" value="NZ_CBCSFI010000006.1"/>
</dbReference>
<dbReference type="PROSITE" id="PS51257">
    <property type="entry name" value="PROKAR_LIPOPROTEIN"/>
    <property type="match status" value="1"/>
</dbReference>
<dbReference type="Proteomes" id="UP000220828">
    <property type="component" value="Unassembled WGS sequence"/>
</dbReference>
<evidence type="ECO:0000313" key="2">
    <source>
        <dbReference type="Proteomes" id="UP000220828"/>
    </source>
</evidence>
<sequence length="164" mass="18643">MKKILFSVIPFLLIACQYLDKKAPTEQELLDKRMKEIDWKKVDKLPSIVACETVTESNQQKACFFEFLTQNIQDKIGTDSLSVIYATADTLKIKVTVFATSKLKFESQFPKDTTQVMRQKTDSVLAIKLTDFPKISPAIKRGIPVNTQFVLPIVLPQTTDKNLK</sequence>